<name>A0AA89BM35_PINIB</name>
<comment type="pathway">
    <text evidence="3">Protein modification; protein glycosylation.</text>
</comment>
<accession>A0AA89BM35</accession>
<keyword evidence="3" id="KW-0812">Transmembrane</keyword>
<comment type="caution">
    <text evidence="4">The sequence shown here is derived from an EMBL/GenBank/DDBJ whole genome shotgun (WGS) entry which is preliminary data.</text>
</comment>
<keyword evidence="3" id="KW-0735">Signal-anchor</keyword>
<dbReference type="EC" id="2.4.1.-" evidence="3"/>
<sequence>MSTTQTPTMERKQGPKYITVRFQGRLGNNMFQYASLIGIAQRNNLVAINNGDNHLNRVFKVKTVSWREYQSLPFTTTYEEKHGCTFENAVFNLGTSENVMLNGYYQSWKYFADPITFKRLKRHDFQFVDNLRIRATLQFFRIILPKVRNYDGKVIYIAVHIRRGDMVHREEYVRIGYTSPDIGYLNRAMEKFRSLYKNCLFIIASDDIGWCHQTITSDDAVFLPNGNPPELDMAILAQCDHTLMTVGSYGWWVAWLVGGTTIYYSGYPTPNSSLAEEFNSEDYRPQSWIGMT</sequence>
<dbReference type="EMBL" id="VSWD01000012">
    <property type="protein sequence ID" value="KAK3086219.1"/>
    <property type="molecule type" value="Genomic_DNA"/>
</dbReference>
<comment type="similarity">
    <text evidence="3">Belongs to the glycosyltransferase 11 family.</text>
</comment>
<reference evidence="4" key="1">
    <citation type="submission" date="2019-08" db="EMBL/GenBank/DDBJ databases">
        <title>The improved chromosome-level genome for the pearl oyster Pinctada fucata martensii using PacBio sequencing and Hi-C.</title>
        <authorList>
            <person name="Zheng Z."/>
        </authorList>
    </citation>
    <scope>NUCLEOTIDE SEQUENCE</scope>
    <source>
        <strain evidence="4">ZZ-2019</strain>
        <tissue evidence="4">Adductor muscle</tissue>
    </source>
</reference>
<dbReference type="PANTHER" id="PTHR11927:SF9">
    <property type="entry name" value="L-FUCOSYLTRANSFERASE"/>
    <property type="match status" value="1"/>
</dbReference>
<comment type="subcellular location">
    <subcellularLocation>
        <location evidence="3">Golgi apparatus</location>
        <location evidence="3">Golgi stack membrane</location>
        <topology evidence="3">Single-pass type II membrane protein</topology>
    </subcellularLocation>
</comment>
<evidence type="ECO:0000256" key="3">
    <source>
        <dbReference type="RuleBase" id="RU363129"/>
    </source>
</evidence>
<dbReference type="AlphaFoldDB" id="A0AA89BM35"/>
<proteinExistence type="inferred from homology"/>
<evidence type="ECO:0000313" key="5">
    <source>
        <dbReference type="Proteomes" id="UP001186944"/>
    </source>
</evidence>
<dbReference type="PANTHER" id="PTHR11927">
    <property type="entry name" value="GALACTOSIDE 2-L-FUCOSYLTRANSFERASE"/>
    <property type="match status" value="1"/>
</dbReference>
<organism evidence="4 5">
    <name type="scientific">Pinctada imbricata</name>
    <name type="common">Atlantic pearl-oyster</name>
    <name type="synonym">Pinctada martensii</name>
    <dbReference type="NCBI Taxonomy" id="66713"/>
    <lineage>
        <taxon>Eukaryota</taxon>
        <taxon>Metazoa</taxon>
        <taxon>Spiralia</taxon>
        <taxon>Lophotrochozoa</taxon>
        <taxon>Mollusca</taxon>
        <taxon>Bivalvia</taxon>
        <taxon>Autobranchia</taxon>
        <taxon>Pteriomorphia</taxon>
        <taxon>Pterioida</taxon>
        <taxon>Pterioidea</taxon>
        <taxon>Pteriidae</taxon>
        <taxon>Pinctada</taxon>
    </lineage>
</organism>
<dbReference type="GO" id="GO:0005975">
    <property type="term" value="P:carbohydrate metabolic process"/>
    <property type="evidence" value="ECO:0007669"/>
    <property type="project" value="InterPro"/>
</dbReference>
<dbReference type="Pfam" id="PF01531">
    <property type="entry name" value="Glyco_transf_11"/>
    <property type="match status" value="1"/>
</dbReference>
<dbReference type="GO" id="GO:0008107">
    <property type="term" value="F:galactoside 2-alpha-L-fucosyltransferase activity"/>
    <property type="evidence" value="ECO:0007669"/>
    <property type="project" value="InterPro"/>
</dbReference>
<dbReference type="GO" id="GO:0032580">
    <property type="term" value="C:Golgi cisterna membrane"/>
    <property type="evidence" value="ECO:0007669"/>
    <property type="project" value="UniProtKB-SubCell"/>
</dbReference>
<keyword evidence="2 3" id="KW-0808">Transferase</keyword>
<protein>
    <recommendedName>
        <fullName evidence="3">L-Fucosyltransferase</fullName>
        <ecNumber evidence="3">2.4.1.-</ecNumber>
    </recommendedName>
</protein>
<dbReference type="CDD" id="cd11301">
    <property type="entry name" value="Fut1_Fut2_like"/>
    <property type="match status" value="1"/>
</dbReference>
<evidence type="ECO:0000256" key="1">
    <source>
        <dbReference type="ARBA" id="ARBA00022676"/>
    </source>
</evidence>
<keyword evidence="5" id="KW-1185">Reference proteome</keyword>
<evidence type="ECO:0000256" key="2">
    <source>
        <dbReference type="ARBA" id="ARBA00022679"/>
    </source>
</evidence>
<dbReference type="Proteomes" id="UP001186944">
    <property type="component" value="Unassembled WGS sequence"/>
</dbReference>
<gene>
    <name evidence="4" type="ORF">FSP39_015373</name>
</gene>
<dbReference type="InterPro" id="IPR002516">
    <property type="entry name" value="Glyco_trans_11"/>
</dbReference>
<keyword evidence="3" id="KW-0333">Golgi apparatus</keyword>
<evidence type="ECO:0000313" key="4">
    <source>
        <dbReference type="EMBL" id="KAK3086219.1"/>
    </source>
</evidence>
<keyword evidence="1 3" id="KW-0328">Glycosyltransferase</keyword>
<keyword evidence="3" id="KW-0325">Glycoprotein</keyword>